<feature type="active site" evidence="4">
    <location>
        <position position="248"/>
    </location>
</feature>
<dbReference type="Proteomes" id="UP000051789">
    <property type="component" value="Unassembled WGS sequence"/>
</dbReference>
<evidence type="ECO:0000313" key="7">
    <source>
        <dbReference type="Proteomes" id="UP000051789"/>
    </source>
</evidence>
<feature type="active site" description="Acyl-thioester intermediate" evidence="4 5">
    <location>
        <position position="170"/>
    </location>
</feature>
<dbReference type="PIRSF" id="PIRSF000450">
    <property type="entry name" value="H_ser_succinyltr"/>
    <property type="match status" value="1"/>
</dbReference>
<dbReference type="GO" id="GO:0005737">
    <property type="term" value="C:cytoplasm"/>
    <property type="evidence" value="ECO:0007669"/>
    <property type="project" value="UniProtKB-SubCell"/>
</dbReference>
<evidence type="ECO:0000313" key="6">
    <source>
        <dbReference type="EMBL" id="KRM86545.1"/>
    </source>
</evidence>
<protein>
    <recommendedName>
        <fullName evidence="4">Homoserine O-acetyltransferase</fullName>
        <shortName evidence="4">HAT</shortName>
        <ecNumber evidence="4">2.3.1.31</ecNumber>
    </recommendedName>
    <alternativeName>
        <fullName evidence="4">Homoserine transacetylase</fullName>
        <shortName evidence="4">HTA</shortName>
    </alternativeName>
</protein>
<dbReference type="STRING" id="1423810.FD19_GL001858"/>
<dbReference type="HAMAP" id="MF_00295">
    <property type="entry name" value="MetA_acyltransf"/>
    <property type="match status" value="1"/>
</dbReference>
<proteinExistence type="inferred from homology"/>
<comment type="pathway">
    <text evidence="4">Amino-acid biosynthesis; L-methionine biosynthesis via de novo pathway; O-acetyl-L-homoserine from L-homoserine: step 1/1.</text>
</comment>
<comment type="similarity">
    <text evidence="4">Belongs to the MetA family.</text>
</comment>
<name>A0A0R2C4B2_9LACO</name>
<keyword evidence="2 4" id="KW-0808">Transferase</keyword>
<dbReference type="UniPathway" id="UPA00051">
    <property type="reaction ID" value="UER00074"/>
</dbReference>
<comment type="caution">
    <text evidence="4">Lacks conserved residue(s) required for the propagation of feature annotation.</text>
</comment>
<dbReference type="EMBL" id="AYZK01000008">
    <property type="protein sequence ID" value="KRM86545.1"/>
    <property type="molecule type" value="Genomic_DNA"/>
</dbReference>
<evidence type="ECO:0000256" key="2">
    <source>
        <dbReference type="ARBA" id="ARBA00022679"/>
    </source>
</evidence>
<dbReference type="InterPro" id="IPR029062">
    <property type="entry name" value="Class_I_gatase-like"/>
</dbReference>
<dbReference type="EC" id="2.3.1.31" evidence="4"/>
<keyword evidence="4" id="KW-0963">Cytoplasm</keyword>
<evidence type="ECO:0000256" key="1">
    <source>
        <dbReference type="ARBA" id="ARBA00022605"/>
    </source>
</evidence>
<accession>A0A0R2C4B2</accession>
<dbReference type="GO" id="GO:0009086">
    <property type="term" value="P:methionine biosynthetic process"/>
    <property type="evidence" value="ECO:0007669"/>
    <property type="project" value="UniProtKB-UniRule"/>
</dbReference>
<dbReference type="PANTHER" id="PTHR20919">
    <property type="entry name" value="HOMOSERINE O-SUCCINYLTRANSFERASE"/>
    <property type="match status" value="1"/>
</dbReference>
<comment type="subcellular location">
    <subcellularLocation>
        <location evidence="4">Cytoplasm</location>
    </subcellularLocation>
</comment>
<keyword evidence="7" id="KW-1185">Reference proteome</keyword>
<organism evidence="6 7">
    <name type="scientific">Lacticaseibacillus thailandensis DSM 22698 = JCM 13996</name>
    <dbReference type="NCBI Taxonomy" id="1423810"/>
    <lineage>
        <taxon>Bacteria</taxon>
        <taxon>Bacillati</taxon>
        <taxon>Bacillota</taxon>
        <taxon>Bacilli</taxon>
        <taxon>Lactobacillales</taxon>
        <taxon>Lactobacillaceae</taxon>
        <taxon>Lacticaseibacillus</taxon>
    </lineage>
</organism>
<reference evidence="6 7" key="1">
    <citation type="journal article" date="2015" name="Genome Announc.">
        <title>Expanding the biotechnology potential of lactobacilli through comparative genomics of 213 strains and associated genera.</title>
        <authorList>
            <person name="Sun Z."/>
            <person name="Harris H.M."/>
            <person name="McCann A."/>
            <person name="Guo C."/>
            <person name="Argimon S."/>
            <person name="Zhang W."/>
            <person name="Yang X."/>
            <person name="Jeffery I.B."/>
            <person name="Cooney J.C."/>
            <person name="Kagawa T.F."/>
            <person name="Liu W."/>
            <person name="Song Y."/>
            <person name="Salvetti E."/>
            <person name="Wrobel A."/>
            <person name="Rasinkangas P."/>
            <person name="Parkhill J."/>
            <person name="Rea M.C."/>
            <person name="O'Sullivan O."/>
            <person name="Ritari J."/>
            <person name="Douillard F.P."/>
            <person name="Paul Ross R."/>
            <person name="Yang R."/>
            <person name="Briner A.E."/>
            <person name="Felis G.E."/>
            <person name="de Vos W.M."/>
            <person name="Barrangou R."/>
            <person name="Klaenhammer T.R."/>
            <person name="Caufield P.W."/>
            <person name="Cui Y."/>
            <person name="Zhang H."/>
            <person name="O'Toole P.W."/>
        </authorList>
    </citation>
    <scope>NUCLEOTIDE SEQUENCE [LARGE SCALE GENOMIC DNA]</scope>
    <source>
        <strain evidence="6 7">DSM 22698</strain>
    </source>
</reference>
<evidence type="ECO:0000256" key="4">
    <source>
        <dbReference type="HAMAP-Rule" id="MF_00295"/>
    </source>
</evidence>
<dbReference type="AlphaFoldDB" id="A0A0R2C4B2"/>
<evidence type="ECO:0000256" key="5">
    <source>
        <dbReference type="PIRSR" id="PIRSR000450-1"/>
    </source>
</evidence>
<dbReference type="GO" id="GO:0008899">
    <property type="term" value="F:homoserine O-succinyltransferase activity"/>
    <property type="evidence" value="ECO:0007669"/>
    <property type="project" value="UniProtKB-UniRule"/>
</dbReference>
<feature type="active site" description="Proton acceptor" evidence="4">
    <location>
        <position position="246"/>
    </location>
</feature>
<evidence type="ECO:0000256" key="3">
    <source>
        <dbReference type="ARBA" id="ARBA00023315"/>
    </source>
</evidence>
<keyword evidence="1 4" id="KW-0028">Amino-acid biosynthesis</keyword>
<dbReference type="PANTHER" id="PTHR20919:SF0">
    <property type="entry name" value="HOMOSERINE O-SUCCINYLTRANSFERASE"/>
    <property type="match status" value="1"/>
</dbReference>
<dbReference type="PATRIC" id="fig|1423810.4.peg.1905"/>
<keyword evidence="4" id="KW-0486">Methionine biosynthesis</keyword>
<feature type="binding site" evidence="4">
    <location>
        <position position="191"/>
    </location>
    <ligand>
        <name>substrate</name>
    </ligand>
</feature>
<comment type="catalytic activity">
    <reaction evidence="4">
        <text>L-homoserine + acetyl-CoA = O-acetyl-L-homoserine + CoA</text>
        <dbReference type="Rhea" id="RHEA:13701"/>
        <dbReference type="ChEBI" id="CHEBI:57287"/>
        <dbReference type="ChEBI" id="CHEBI:57288"/>
        <dbReference type="ChEBI" id="CHEBI:57476"/>
        <dbReference type="ChEBI" id="CHEBI:57716"/>
        <dbReference type="EC" id="2.3.1.31"/>
    </reaction>
</comment>
<keyword evidence="3 4" id="KW-0012">Acyltransferase</keyword>
<feature type="binding site" evidence="4">
    <location>
        <position position="206"/>
    </location>
    <ligand>
        <name>substrate</name>
    </ligand>
</feature>
<dbReference type="Gene3D" id="3.40.50.880">
    <property type="match status" value="1"/>
</dbReference>
<dbReference type="GO" id="GO:0004414">
    <property type="term" value="F:homoserine O-acetyltransferase activity"/>
    <property type="evidence" value="ECO:0007669"/>
    <property type="project" value="UniProtKB-EC"/>
</dbReference>
<dbReference type="InterPro" id="IPR033752">
    <property type="entry name" value="MetA_family"/>
</dbReference>
<dbReference type="Pfam" id="PF04204">
    <property type="entry name" value="HTS"/>
    <property type="match status" value="1"/>
</dbReference>
<sequence length="309" mass="34489">MVVGDGNQKTGGNTSQSSRYMSIYYLCGGFFIPSASTDQRRRPKMTIAITTGLTRNHIRPAPNARRILVLNLMPTRAVTEQQIAAALGNTDTNLALTFALPATHQVRHHAAAIRAAYPTLAEMADQHFDGLIVTGAALDQLPFTAVDFWPEFRQLLTWRRTHVEHSLFLCWGAYAALHVDGVADGHQITHKINGIYTTNGVTMPHSRYFTIPITSVQHGKVVAGDDRIGATIITDAALRSTYITGHLEYWTGTLASEFHRDQHRGLTVAPPSNYFDHDMRPVNSWQHDTATFYRHWVHQLTPQEVTAHD</sequence>
<comment type="caution">
    <text evidence="6">The sequence shown here is derived from an EMBL/GenBank/DDBJ whole genome shotgun (WGS) entry which is preliminary data.</text>
</comment>
<dbReference type="SUPFAM" id="SSF52317">
    <property type="entry name" value="Class I glutamine amidotransferase-like"/>
    <property type="match status" value="1"/>
</dbReference>
<feature type="site" description="Important for acyl-CoA specificity" evidence="4">
    <location>
        <position position="139"/>
    </location>
</feature>
<comment type="function">
    <text evidence="4">Transfers an acetyl group from acetyl-CoA to L-homoserine, forming acetyl-L-homoserine.</text>
</comment>
<feature type="binding site" evidence="4">
    <location>
        <position position="260"/>
    </location>
    <ligand>
        <name>substrate</name>
    </ligand>
</feature>
<gene>
    <name evidence="4" type="primary">metAA</name>
    <name evidence="6" type="ORF">FD19_GL001858</name>
</gene>
<feature type="site" description="Important for substrate specificity" evidence="4">
    <location>
        <position position="206"/>
    </location>
</feature>